<proteinExistence type="predicted"/>
<evidence type="ECO:0000313" key="3">
    <source>
        <dbReference type="EMBL" id="CAE7565066.1"/>
    </source>
</evidence>
<reference evidence="3" key="1">
    <citation type="submission" date="2021-02" db="EMBL/GenBank/DDBJ databases">
        <authorList>
            <person name="Dougan E. K."/>
            <person name="Rhodes N."/>
            <person name="Thang M."/>
            <person name="Chan C."/>
        </authorList>
    </citation>
    <scope>NUCLEOTIDE SEQUENCE</scope>
</reference>
<dbReference type="OrthoDB" id="440506at2759"/>
<evidence type="ECO:0000313" key="4">
    <source>
        <dbReference type="Proteomes" id="UP000604046"/>
    </source>
</evidence>
<dbReference type="SUPFAM" id="SSF56300">
    <property type="entry name" value="Metallo-dependent phosphatases"/>
    <property type="match status" value="1"/>
</dbReference>
<dbReference type="PANTHER" id="PTHR10340:SF57">
    <property type="entry name" value="METALLOPHOS DOMAIN-CONTAINING PROTEIN"/>
    <property type="match status" value="1"/>
</dbReference>
<keyword evidence="1" id="KW-0378">Hydrolase</keyword>
<protein>
    <submittedName>
        <fullName evidence="3">SgmD protein</fullName>
    </submittedName>
</protein>
<gene>
    <name evidence="3" type="primary">sgmD</name>
    <name evidence="3" type="ORF">SNAT2548_LOCUS31995</name>
</gene>
<dbReference type="GO" id="GO:0016787">
    <property type="term" value="F:hydrolase activity"/>
    <property type="evidence" value="ECO:0007669"/>
    <property type="project" value="UniProtKB-KW"/>
</dbReference>
<accession>A0A812UEF8</accession>
<dbReference type="InterPro" id="IPR013320">
    <property type="entry name" value="ConA-like_dom_sf"/>
</dbReference>
<dbReference type="EMBL" id="CAJNDS010002687">
    <property type="protein sequence ID" value="CAE7565066.1"/>
    <property type="molecule type" value="Genomic_DNA"/>
</dbReference>
<name>A0A812UEF8_9DINO</name>
<dbReference type="SUPFAM" id="SSF49899">
    <property type="entry name" value="Concanavalin A-like lectins/glucanases"/>
    <property type="match status" value="1"/>
</dbReference>
<evidence type="ECO:0000256" key="1">
    <source>
        <dbReference type="ARBA" id="ARBA00022801"/>
    </source>
</evidence>
<keyword evidence="2" id="KW-0325">Glycoprotein</keyword>
<dbReference type="Proteomes" id="UP000604046">
    <property type="component" value="Unassembled WGS sequence"/>
</dbReference>
<organism evidence="3 4">
    <name type="scientific">Symbiodinium natans</name>
    <dbReference type="NCBI Taxonomy" id="878477"/>
    <lineage>
        <taxon>Eukaryota</taxon>
        <taxon>Sar</taxon>
        <taxon>Alveolata</taxon>
        <taxon>Dinophyceae</taxon>
        <taxon>Suessiales</taxon>
        <taxon>Symbiodiniaceae</taxon>
        <taxon>Symbiodinium</taxon>
    </lineage>
</organism>
<evidence type="ECO:0000256" key="2">
    <source>
        <dbReference type="ARBA" id="ARBA00023180"/>
    </source>
</evidence>
<keyword evidence="4" id="KW-1185">Reference proteome</keyword>
<dbReference type="PANTHER" id="PTHR10340">
    <property type="entry name" value="SPHINGOMYELIN PHOSPHODIESTERASE"/>
    <property type="match status" value="1"/>
</dbReference>
<comment type="caution">
    <text evidence="3">The sequence shown here is derived from an EMBL/GenBank/DDBJ whole genome shotgun (WGS) entry which is preliminary data.</text>
</comment>
<sequence length="1303" mass="145553">MAQRVLRGLTLLAVAFGFLATPSFVSYPRQPHARVLRRALADESAGEALEERHLPLPEATHFVEEEAAGCIEEGCAVDDIMRIQHKLEMDEGRIREAIEMLQVARDSLSVDSSPGIGLLRMSLSRIHSLNNKLQNLISSHGEQIAKDFGAYLAFGHGDTGGFLSLNKLRRGPLPLTASDDSPKSDVLVSFPAWCVVSRVRRRAFGNALDKGLLSACLECTPRSVSNDSGYFIWMTDLHGDPFYATDIRQCRKRSIQALEGQLFGVMGCDPPIALIASAAKAAKATGQSKNFLLYTGDFSRHAIELMPDAHANVSNVIGEVASVVKAHLPDMPTIFGALGNDDGPQNYFQPVTSDKPANDWFTLLEAKLNSSWSLDADAAKQFRYGGYFEARVGNLTILSLATVIYSVRHQPVQPEEDPFHQFAWLSRRLKEAADEGRRVWIIGHIPPGIETFGYTELWHPRFLARYLEIVQDRLLGSTIAAQLFGHVHKDEFRLLPDPPPGAGPIFLSSALSPVYYNNPAFKLVKYSKSTGRILDFETFISEISGQLDWKFAYRFNATFSGFGSVGLVMEDFRALRDRLILGLDDFEQYSKWYASDYPAELRHFIARAGDTREAARKKLQRRHQVGCALTVQTQEDKGLKDYQRCFDWAIASTSTNHHAAQPLFKVPRLLQSIPKEFGDVETFRLSKLLRWAEVAETQEALEVLDLARHGLWKELLRRFGPAVERALETGGNDFVTPLEAGKGDKDKPMPEELKKSVDLLNFVTLLLSSKARDENGAPSTVFRALLAACRSGRYRSSSQSCAWSSPDLVLLPALSSVRDFVNQGYCILHPPFAYSFWIFMQEPTSRGEFGRKAYFLMSHYMPAGTGTPVISVALAAGHGHAGQDGRLELWLGNQCKAPDNEEEVADGKTASELALVKAGVWMHVVLSIHHRSVSAYLQGEKVVEAKLQGRIQLSSLPPEPLRAVCFVGFPPPELLNYQNSVSIMEGLIAHMTYHDEGLTRSQVYNAYFRSRHMLPSEKDIVPLEEANERSESIMYPFHRQQPSPLMWLVISDKWHQVDSVLFHVLNSKLAAQHSTSQHHCVVTFQHALFLLRTYLQRHGRDKGPQELARGLRMAAIQLLMNIIDMEAVVPHRLRQYAMNFSNMKSVTQTPFRLGISEDSFTLDFKLRFRGYALLEEGAKDGIPLQYDCCQSWVIPIFLFRFASCQCQSIISCFARGLEQKSAMASTGTGRDWGRLHLLGLRRRRAVLTGTSFASHWKQGATPSHTTLQSTVASEASAMQSSEECMLAGEATGKPQASSERIQW</sequence>
<dbReference type="InterPro" id="IPR029052">
    <property type="entry name" value="Metallo-depent_PP-like"/>
</dbReference>